<name>A0A399FU74_UNCN2</name>
<dbReference type="InterPro" id="IPR036291">
    <property type="entry name" value="NAD(P)-bd_dom_sf"/>
</dbReference>
<dbReference type="Gene3D" id="3.40.50.720">
    <property type="entry name" value="NAD(P)-binding Rossmann-like Domain"/>
    <property type="match status" value="1"/>
</dbReference>
<dbReference type="NCBIfam" id="TIGR01214">
    <property type="entry name" value="rmlD"/>
    <property type="match status" value="1"/>
</dbReference>
<dbReference type="GO" id="GO:0008831">
    <property type="term" value="F:dTDP-4-dehydrorhamnose reductase activity"/>
    <property type="evidence" value="ECO:0007669"/>
    <property type="project" value="UniProtKB-EC"/>
</dbReference>
<dbReference type="GO" id="GO:0019305">
    <property type="term" value="P:dTDP-rhamnose biosynthetic process"/>
    <property type="evidence" value="ECO:0007669"/>
    <property type="project" value="UniProtKB-UniPathway"/>
</dbReference>
<reference evidence="4 5" key="1">
    <citation type="submission" date="2018-08" db="EMBL/GenBank/DDBJ databases">
        <title>Draft genome of candidate division NPL-UPA2 bacterium Unc8 that adapted to ultra-basic serpentinizing groundwater.</title>
        <authorList>
            <person name="Ishii S."/>
            <person name="Suzuki S."/>
            <person name="Nealson K.H."/>
        </authorList>
    </citation>
    <scope>NUCLEOTIDE SEQUENCE [LARGE SCALE GENOMIC DNA]</scope>
    <source>
        <strain evidence="4">Unc8</strain>
    </source>
</reference>
<protein>
    <recommendedName>
        <fullName evidence="2">dTDP-4-dehydrorhamnose reductase</fullName>
        <ecNumber evidence="2">1.1.1.133</ecNumber>
    </recommendedName>
</protein>
<proteinExistence type="inferred from homology"/>
<dbReference type="InterPro" id="IPR029903">
    <property type="entry name" value="RmlD-like-bd"/>
</dbReference>
<dbReference type="Gene3D" id="3.90.25.10">
    <property type="entry name" value="UDP-galactose 4-epimerase, domain 1"/>
    <property type="match status" value="1"/>
</dbReference>
<accession>A0A399FU74</accession>
<dbReference type="SUPFAM" id="SSF51735">
    <property type="entry name" value="NAD(P)-binding Rossmann-fold domains"/>
    <property type="match status" value="1"/>
</dbReference>
<dbReference type="EC" id="1.1.1.133" evidence="2"/>
<evidence type="ECO:0000256" key="2">
    <source>
        <dbReference type="RuleBase" id="RU364082"/>
    </source>
</evidence>
<keyword evidence="2 4" id="KW-0560">Oxidoreductase</keyword>
<dbReference type="InterPro" id="IPR005913">
    <property type="entry name" value="dTDP_dehydrorham_reduct"/>
</dbReference>
<organism evidence="4 5">
    <name type="scientific">candidate division NPL-UPA2 bacterium Unc8</name>
    <dbReference type="NCBI Taxonomy" id="1980939"/>
    <lineage>
        <taxon>Bacteria</taxon>
    </lineage>
</organism>
<sequence>MLVTGAEGQLGSELVKVLSDGYLIIPAGRADFDITHFEATRNFIKEAQPDAIIHTAAFTDVDNCENQQDKAFNVNAVGTKNVAIVAKEIDVRLFYISTDYVFDGTKEDPYLETDKPNPVNAYGKSKLLGENFVKEQLHKFFIIRTAWLYGLGGKNFVKTMLNLARRGKQLQVVDDQRGTPTYAVDLARQIKKLLPLTSYGTYHCVSQGNCTWYEFALEIFKSPNTRDLKPITIRPVTSEEFSRPAKRPKNSVLKNHMLKLQGLDIMPPWEESLREFMTTIRRNQ</sequence>
<dbReference type="Proteomes" id="UP000266287">
    <property type="component" value="Unassembled WGS sequence"/>
</dbReference>
<evidence type="ECO:0000259" key="3">
    <source>
        <dbReference type="Pfam" id="PF04321"/>
    </source>
</evidence>
<comment type="pathway">
    <text evidence="2">Carbohydrate biosynthesis; dTDP-L-rhamnose biosynthesis.</text>
</comment>
<dbReference type="PANTHER" id="PTHR10491">
    <property type="entry name" value="DTDP-4-DEHYDRORHAMNOSE REDUCTASE"/>
    <property type="match status" value="1"/>
</dbReference>
<dbReference type="EMBL" id="NDHY01000010">
    <property type="protein sequence ID" value="RIH99887.1"/>
    <property type="molecule type" value="Genomic_DNA"/>
</dbReference>
<keyword evidence="2" id="KW-0521">NADP</keyword>
<evidence type="ECO:0000313" key="5">
    <source>
        <dbReference type="Proteomes" id="UP000266287"/>
    </source>
</evidence>
<dbReference type="UniPathway" id="UPA00124"/>
<evidence type="ECO:0000313" key="4">
    <source>
        <dbReference type="EMBL" id="RIH99887.1"/>
    </source>
</evidence>
<evidence type="ECO:0000256" key="1">
    <source>
        <dbReference type="ARBA" id="ARBA00010944"/>
    </source>
</evidence>
<comment type="caution">
    <text evidence="4">The sequence shown here is derived from an EMBL/GenBank/DDBJ whole genome shotgun (WGS) entry which is preliminary data.</text>
</comment>
<dbReference type="PANTHER" id="PTHR10491:SF4">
    <property type="entry name" value="METHIONINE ADENOSYLTRANSFERASE 2 SUBUNIT BETA"/>
    <property type="match status" value="1"/>
</dbReference>
<comment type="function">
    <text evidence="2">Catalyzes the reduction of dTDP-6-deoxy-L-lyxo-4-hexulose to yield dTDP-L-rhamnose.</text>
</comment>
<gene>
    <name evidence="4" type="primary">rfbD</name>
    <name evidence="4" type="ORF">B9J77_04220</name>
</gene>
<comment type="similarity">
    <text evidence="1 2">Belongs to the dTDP-4-dehydrorhamnose reductase family.</text>
</comment>
<dbReference type="Pfam" id="PF04321">
    <property type="entry name" value="RmlD_sub_bind"/>
    <property type="match status" value="1"/>
</dbReference>
<dbReference type="CDD" id="cd05254">
    <property type="entry name" value="dTDP_HR_like_SDR_e"/>
    <property type="match status" value="1"/>
</dbReference>
<dbReference type="GO" id="GO:0005829">
    <property type="term" value="C:cytosol"/>
    <property type="evidence" value="ECO:0007669"/>
    <property type="project" value="TreeGrafter"/>
</dbReference>
<feature type="domain" description="RmlD-like substrate binding" evidence="3">
    <location>
        <begin position="2"/>
        <end position="280"/>
    </location>
</feature>
<dbReference type="AlphaFoldDB" id="A0A399FU74"/>